<keyword evidence="2" id="KW-0645">Protease</keyword>
<protein>
    <submittedName>
        <fullName evidence="6">S9 family peptidase</fullName>
    </submittedName>
</protein>
<keyword evidence="3" id="KW-0378">Hydrolase</keyword>
<evidence type="ECO:0000256" key="1">
    <source>
        <dbReference type="ARBA" id="ARBA00010040"/>
    </source>
</evidence>
<evidence type="ECO:0000256" key="2">
    <source>
        <dbReference type="ARBA" id="ARBA00022670"/>
    </source>
</evidence>
<evidence type="ECO:0000256" key="3">
    <source>
        <dbReference type="ARBA" id="ARBA00022801"/>
    </source>
</evidence>
<dbReference type="Proteomes" id="UP001200513">
    <property type="component" value="Chromosome"/>
</dbReference>
<evidence type="ECO:0000313" key="6">
    <source>
        <dbReference type="EMBL" id="UJG43907.1"/>
    </source>
</evidence>
<feature type="coiled-coil region" evidence="4">
    <location>
        <begin position="127"/>
        <end position="164"/>
    </location>
</feature>
<feature type="domain" description="Peptidase S9 prolyl oligopeptidase catalytic" evidence="5">
    <location>
        <begin position="460"/>
        <end position="665"/>
    </location>
</feature>
<dbReference type="InterPro" id="IPR029058">
    <property type="entry name" value="AB_hydrolase_fold"/>
</dbReference>
<dbReference type="InterPro" id="IPR011042">
    <property type="entry name" value="6-blade_b-propeller_TolB-like"/>
</dbReference>
<dbReference type="GO" id="GO:0006508">
    <property type="term" value="P:proteolysis"/>
    <property type="evidence" value="ECO:0007669"/>
    <property type="project" value="UniProtKB-KW"/>
</dbReference>
<dbReference type="PANTHER" id="PTHR42776:SF4">
    <property type="entry name" value="ACYLAMINO-ACID-RELEASING ENZYME"/>
    <property type="match status" value="1"/>
</dbReference>
<evidence type="ECO:0000256" key="4">
    <source>
        <dbReference type="SAM" id="Coils"/>
    </source>
</evidence>
<dbReference type="InterPro" id="IPR001375">
    <property type="entry name" value="Peptidase_S9_cat"/>
</dbReference>
<proteinExistence type="inferred from homology"/>
<sequence>MDSRLIQIKDFYKIKKINKVLFTSSNRIIFEEQKVLKEKNDYSSAFFLINDKNKVQQFSLGLDKDYSMKFNSSKSEMAFLSIRGEKKVKPQIFLIRMDGGEAVKLTSAPNGVQHFNWSLDNKKIVYLHRINKEEEEEENKKEAKKEESDEIEEKVIKLIKEEKEKNKVDPRIIKKIVYRKGTNYLDDRYSHIYILDLDTKKIKRITSGDFDYFSPVLVNNVIYAVKYKTQNNLNDSTTFSIVKIDLESKKEVEIKEIYGWSVNLALSEDLKWLVYNCSLEREGISRQNIDLKAINLQTNEEIWITEKIDNHAFNFKLIGSYVYFISDSWEINELWKYDLETKKIEKVLTDKFMIYDYDVDQENERIVVNVSKKEEISSLIVYDICKKEQETIYNSNEDWLKDKKIAKHEELRYKGYNDKEVQGWIIKPPNFDESKKYPIILEIHGGPSATWSPFERTMWHEFQSFAAMGYVIFYCNPRGSSGRGLEYRNVKGNWGEEPSTDILNGFNLVLEKSYVDKDNAFITGGSYGGYMTIWIIGHDERFKAAVPQRGVYNLVSFWSTTDITQFTKEQMGYYPWENLDLLWKQSPIAYVDRIKTPTRIIHSEKDFRVPISQGEELFASLVKLGVETDLIRYPKEGHELSRSGLPKHVEDRLNRIIVWFEKHKNKK</sequence>
<dbReference type="EMBL" id="CP084167">
    <property type="protein sequence ID" value="UJG43907.1"/>
    <property type="molecule type" value="Genomic_DNA"/>
</dbReference>
<dbReference type="GO" id="GO:0004252">
    <property type="term" value="F:serine-type endopeptidase activity"/>
    <property type="evidence" value="ECO:0007669"/>
    <property type="project" value="TreeGrafter"/>
</dbReference>
<name>A0A9Y1BS10_9ARCH</name>
<comment type="similarity">
    <text evidence="1">Belongs to the peptidase S9C family.</text>
</comment>
<evidence type="ECO:0000259" key="5">
    <source>
        <dbReference type="Pfam" id="PF00326"/>
    </source>
</evidence>
<organism evidence="6">
    <name type="scientific">Candidatus Heimdallarchaeum endolithica</name>
    <dbReference type="NCBI Taxonomy" id="2876572"/>
    <lineage>
        <taxon>Archaea</taxon>
        <taxon>Promethearchaeati</taxon>
        <taxon>Candidatus Heimdallarchaeota</taxon>
        <taxon>Candidatus Heimdallarchaeia (ex Rinke et al. 2021) (nom. nud.)</taxon>
        <taxon>Candidatus Heimdallarchaeales</taxon>
        <taxon>Candidatus Heimdallarchaeaceae</taxon>
        <taxon>Candidatus Heimdallarchaeum</taxon>
    </lineage>
</organism>
<dbReference type="SUPFAM" id="SSF53474">
    <property type="entry name" value="alpha/beta-Hydrolases"/>
    <property type="match status" value="1"/>
</dbReference>
<accession>A0A9Y1BS10</accession>
<dbReference type="Gene3D" id="2.120.10.30">
    <property type="entry name" value="TolB, C-terminal domain"/>
    <property type="match status" value="2"/>
</dbReference>
<dbReference type="SUPFAM" id="SSF82171">
    <property type="entry name" value="DPP6 N-terminal domain-like"/>
    <property type="match status" value="1"/>
</dbReference>
<dbReference type="Gene3D" id="3.40.50.1820">
    <property type="entry name" value="alpha/beta hydrolase"/>
    <property type="match status" value="1"/>
</dbReference>
<dbReference type="Pfam" id="PF00326">
    <property type="entry name" value="Peptidase_S9"/>
    <property type="match status" value="1"/>
</dbReference>
<dbReference type="PANTHER" id="PTHR42776">
    <property type="entry name" value="SERINE PEPTIDASE S9 FAMILY MEMBER"/>
    <property type="match status" value="1"/>
</dbReference>
<reference evidence="6" key="1">
    <citation type="journal article" date="2022" name="Nat. Microbiol.">
        <title>Unique mobile elements and scalable gene flow at the prokaryote-eukaryote boundary revealed by circularized Asgard archaea genomes.</title>
        <authorList>
            <person name="Wu F."/>
            <person name="Speth D.R."/>
            <person name="Philosof A."/>
            <person name="Cremiere A."/>
            <person name="Narayanan A."/>
            <person name="Barco R.A."/>
            <person name="Connon S.A."/>
            <person name="Amend J.P."/>
            <person name="Antoshechkin I.A."/>
            <person name="Orphan V.J."/>
        </authorList>
    </citation>
    <scope>NUCLEOTIDE SEQUENCE</scope>
    <source>
        <strain evidence="6">PR6</strain>
    </source>
</reference>
<keyword evidence="4" id="KW-0175">Coiled coil</keyword>
<gene>
    <name evidence="6" type="ORF">K9W46_01675</name>
</gene>
<dbReference type="AlphaFoldDB" id="A0A9Y1BS10"/>
<dbReference type="FunFam" id="3.40.50.1820:FF:000028">
    <property type="entry name" value="S9 family peptidase"/>
    <property type="match status" value="1"/>
</dbReference>